<dbReference type="EMBL" id="PDKJ01000016">
    <property type="protein sequence ID" value="RXJ66337.1"/>
    <property type="molecule type" value="Genomic_DNA"/>
</dbReference>
<reference evidence="2 3" key="1">
    <citation type="submission" date="2017-10" db="EMBL/GenBank/DDBJ databases">
        <title>Genomics of the genus Arcobacter.</title>
        <authorList>
            <person name="Perez-Cataluna A."/>
            <person name="Figueras M.J."/>
        </authorList>
    </citation>
    <scope>NUCLEOTIDE SEQUENCE [LARGE SCALE GENOMIC DNA]</scope>
    <source>
        <strain evidence="2 3">CECT 8993</strain>
    </source>
</reference>
<keyword evidence="1" id="KW-1133">Transmembrane helix</keyword>
<dbReference type="RefSeq" id="WP_128983009.1">
    <property type="nucleotide sequence ID" value="NZ_PDKJ01000016.1"/>
</dbReference>
<proteinExistence type="predicted"/>
<evidence type="ECO:0000313" key="2">
    <source>
        <dbReference type="EMBL" id="RXJ66337.1"/>
    </source>
</evidence>
<evidence type="ECO:0000313" key="3">
    <source>
        <dbReference type="Proteomes" id="UP000290172"/>
    </source>
</evidence>
<dbReference type="Proteomes" id="UP000290172">
    <property type="component" value="Unassembled WGS sequence"/>
</dbReference>
<feature type="transmembrane region" description="Helical" evidence="1">
    <location>
        <begin position="6"/>
        <end position="21"/>
    </location>
</feature>
<dbReference type="AlphaFoldDB" id="A0A4Q0Y7Z7"/>
<sequence length="184" mass="21606">MNKFYYILLTAFVLFFGYGIITKKSNDSIKKEKRVPCQEKTTTFEKISNKNLATVAIKLFESGNFTIKSRIEQSIYMQSKILNYLDSKKADEILLEQIKPYQKEQVSNNKKLLIDYYILENDKEDKGKKSPKSKIFAGYLVFEFILDDKLIYKMQSDYMKMDTSDIPERMACVIKSFITLKETK</sequence>
<gene>
    <name evidence="2" type="ORF">CRV08_13490</name>
</gene>
<keyword evidence="1" id="KW-0472">Membrane</keyword>
<name>A0A4Q0Y7Z7_9BACT</name>
<organism evidence="2 3">
    <name type="scientific">Halarcobacter ebronensis</name>
    <dbReference type="NCBI Taxonomy" id="1462615"/>
    <lineage>
        <taxon>Bacteria</taxon>
        <taxon>Pseudomonadati</taxon>
        <taxon>Campylobacterota</taxon>
        <taxon>Epsilonproteobacteria</taxon>
        <taxon>Campylobacterales</taxon>
        <taxon>Arcobacteraceae</taxon>
        <taxon>Halarcobacter</taxon>
    </lineage>
</organism>
<keyword evidence="1" id="KW-0812">Transmembrane</keyword>
<accession>A0A4Q0Y7Z7</accession>
<protein>
    <submittedName>
        <fullName evidence="2">Uncharacterized protein</fullName>
    </submittedName>
</protein>
<evidence type="ECO:0000256" key="1">
    <source>
        <dbReference type="SAM" id="Phobius"/>
    </source>
</evidence>
<comment type="caution">
    <text evidence="2">The sequence shown here is derived from an EMBL/GenBank/DDBJ whole genome shotgun (WGS) entry which is preliminary data.</text>
</comment>